<evidence type="ECO:0008006" key="3">
    <source>
        <dbReference type="Google" id="ProtNLM"/>
    </source>
</evidence>
<protein>
    <recommendedName>
        <fullName evidence="3">Nucleotidyl transferase AbiEii/AbiGii toxin family protein</fullName>
    </recommendedName>
</protein>
<accession>W4LE66</accession>
<dbReference type="SUPFAM" id="SSF81301">
    <property type="entry name" value="Nucleotidyltransferase"/>
    <property type="match status" value="1"/>
</dbReference>
<evidence type="ECO:0000313" key="1">
    <source>
        <dbReference type="EMBL" id="ETW96373.1"/>
    </source>
</evidence>
<dbReference type="EMBL" id="AZHX01002190">
    <property type="protein sequence ID" value="ETW96373.1"/>
    <property type="molecule type" value="Genomic_DNA"/>
</dbReference>
<evidence type="ECO:0000313" key="2">
    <source>
        <dbReference type="Proteomes" id="UP000019140"/>
    </source>
</evidence>
<dbReference type="AlphaFoldDB" id="W4LE66"/>
<keyword evidence="2" id="KW-1185">Reference proteome</keyword>
<dbReference type="Gene3D" id="3.30.460.40">
    <property type="match status" value="1"/>
</dbReference>
<sequence length="206" mass="23480">SLYKYSKTAIVDVLSTYGYDFVRRIGRKRISRLAGINKSSWQSMDFEQFLRFLYELDRKGVNYVLVGGVALNLHGIVRATEDIDVFVQPETHNIERLKSALRSVWNDPDIDRISAEDLAGPYPAIRYGPPGENFAIDLLARLGTAFRFEDIEAETIEVEGVPVRLATPSMLYRMKKDTVRLIDRADAAALQEKFHLQDDENAHTEI</sequence>
<name>W4LE66_9BACT</name>
<organism evidence="1 2">
    <name type="scientific">Candidatus Entotheonella gemina</name>
    <dbReference type="NCBI Taxonomy" id="1429439"/>
    <lineage>
        <taxon>Bacteria</taxon>
        <taxon>Pseudomonadati</taxon>
        <taxon>Nitrospinota/Tectimicrobiota group</taxon>
        <taxon>Candidatus Tectimicrobiota</taxon>
        <taxon>Candidatus Entotheonellia</taxon>
        <taxon>Candidatus Entotheonellales</taxon>
        <taxon>Candidatus Entotheonellaceae</taxon>
        <taxon>Candidatus Entotheonella</taxon>
    </lineage>
</organism>
<comment type="caution">
    <text evidence="1">The sequence shown here is derived from an EMBL/GenBank/DDBJ whole genome shotgun (WGS) entry which is preliminary data.</text>
</comment>
<proteinExistence type="predicted"/>
<dbReference type="HOGENOM" id="CLU_1334320_0_0_7"/>
<dbReference type="Proteomes" id="UP000019140">
    <property type="component" value="Unassembled WGS sequence"/>
</dbReference>
<dbReference type="InterPro" id="IPR043519">
    <property type="entry name" value="NT_sf"/>
</dbReference>
<dbReference type="Pfam" id="PF08843">
    <property type="entry name" value="AbiEii"/>
    <property type="match status" value="1"/>
</dbReference>
<dbReference type="InterPro" id="IPR014942">
    <property type="entry name" value="AbiEii"/>
</dbReference>
<gene>
    <name evidence="1" type="ORF">ETSY2_46500</name>
</gene>
<feature type="non-terminal residue" evidence="1">
    <location>
        <position position="1"/>
    </location>
</feature>
<reference evidence="1 2" key="1">
    <citation type="journal article" date="2014" name="Nature">
        <title>An environmental bacterial taxon with a large and distinct metabolic repertoire.</title>
        <authorList>
            <person name="Wilson M.C."/>
            <person name="Mori T."/>
            <person name="Ruckert C."/>
            <person name="Uria A.R."/>
            <person name="Helf M.J."/>
            <person name="Takada K."/>
            <person name="Gernert C."/>
            <person name="Steffens U.A."/>
            <person name="Heycke N."/>
            <person name="Schmitt S."/>
            <person name="Rinke C."/>
            <person name="Helfrich E.J."/>
            <person name="Brachmann A.O."/>
            <person name="Gurgui C."/>
            <person name="Wakimoto T."/>
            <person name="Kracht M."/>
            <person name="Crusemann M."/>
            <person name="Hentschel U."/>
            <person name="Abe I."/>
            <person name="Matsunaga S."/>
            <person name="Kalinowski J."/>
            <person name="Takeyama H."/>
            <person name="Piel J."/>
        </authorList>
    </citation>
    <scope>NUCLEOTIDE SEQUENCE [LARGE SCALE GENOMIC DNA]</scope>
    <source>
        <strain evidence="2">TSY2</strain>
    </source>
</reference>